<evidence type="ECO:0000259" key="4">
    <source>
        <dbReference type="Pfam" id="PF04118"/>
    </source>
</evidence>
<dbReference type="Gene3D" id="1.25.10.10">
    <property type="entry name" value="Leucine-rich Repeat Variant"/>
    <property type="match status" value="1"/>
</dbReference>
<dbReference type="Pfam" id="PF04118">
    <property type="entry name" value="Dopey_N"/>
    <property type="match status" value="1"/>
</dbReference>
<dbReference type="GeneID" id="90076213"/>
<dbReference type="GO" id="GO:0005802">
    <property type="term" value="C:trans-Golgi network"/>
    <property type="evidence" value="ECO:0007669"/>
    <property type="project" value="TreeGrafter"/>
</dbReference>
<dbReference type="InterPro" id="IPR016024">
    <property type="entry name" value="ARM-type_fold"/>
</dbReference>
<dbReference type="PANTHER" id="PTHR14042:SF24">
    <property type="entry name" value="PROTEIN DOPEY-1 HOMOLOG"/>
    <property type="match status" value="1"/>
</dbReference>
<comment type="similarity">
    <text evidence="3">Belongs to the DOP1 family.</text>
</comment>
<dbReference type="SUPFAM" id="SSF48371">
    <property type="entry name" value="ARM repeat"/>
    <property type="match status" value="1"/>
</dbReference>
<dbReference type="InterPro" id="IPR007249">
    <property type="entry name" value="DOP1_N"/>
</dbReference>
<dbReference type="RefSeq" id="XP_064855220.1">
    <property type="nucleotide sequence ID" value="XM_064999148.1"/>
</dbReference>
<dbReference type="PANTHER" id="PTHR14042">
    <property type="entry name" value="DOPEY-RELATED"/>
    <property type="match status" value="1"/>
</dbReference>
<dbReference type="EMBL" id="BTFZ01000019">
    <property type="protein sequence ID" value="GMM38224.1"/>
    <property type="molecule type" value="Genomic_DNA"/>
</dbReference>
<name>A0AAV5QTY3_9ASCO</name>
<sequence length="164" mass="18529">MSLINKKKYSEFESALNNLVNPSKLDSKDKKYLASIDKSLANFDSCLEWADYISFLTRLIKALNSHSKSHWIPHSVRISKCLSKCISSTLPSGVHRKALEVYECIFKLLGSSLLAQQMNLWIPGLLPLMSYASIGVKPSLIELLDRYVLELPPNYLKVITKKSP</sequence>
<reference evidence="5 6" key="1">
    <citation type="journal article" date="2023" name="Elife">
        <title>Identification of key yeast species and microbe-microbe interactions impacting larval growth of Drosophila in the wild.</title>
        <authorList>
            <person name="Mure A."/>
            <person name="Sugiura Y."/>
            <person name="Maeda R."/>
            <person name="Honda K."/>
            <person name="Sakurai N."/>
            <person name="Takahashi Y."/>
            <person name="Watada M."/>
            <person name="Katoh T."/>
            <person name="Gotoh A."/>
            <person name="Gotoh Y."/>
            <person name="Taniguchi I."/>
            <person name="Nakamura K."/>
            <person name="Hayashi T."/>
            <person name="Katayama T."/>
            <person name="Uemura T."/>
            <person name="Hattori Y."/>
        </authorList>
    </citation>
    <scope>NUCLEOTIDE SEQUENCE [LARGE SCALE GENOMIC DNA]</scope>
    <source>
        <strain evidence="5 6">SC-9</strain>
    </source>
</reference>
<evidence type="ECO:0000313" key="6">
    <source>
        <dbReference type="Proteomes" id="UP001360560"/>
    </source>
</evidence>
<dbReference type="GO" id="GO:0005829">
    <property type="term" value="C:cytosol"/>
    <property type="evidence" value="ECO:0007669"/>
    <property type="project" value="GOC"/>
</dbReference>
<dbReference type="InterPro" id="IPR011989">
    <property type="entry name" value="ARM-like"/>
</dbReference>
<dbReference type="AlphaFoldDB" id="A0AAV5QTY3"/>
<organism evidence="5 6">
    <name type="scientific">Saccharomycopsis crataegensis</name>
    <dbReference type="NCBI Taxonomy" id="43959"/>
    <lineage>
        <taxon>Eukaryota</taxon>
        <taxon>Fungi</taxon>
        <taxon>Dikarya</taxon>
        <taxon>Ascomycota</taxon>
        <taxon>Saccharomycotina</taxon>
        <taxon>Saccharomycetes</taxon>
        <taxon>Saccharomycopsidaceae</taxon>
        <taxon>Saccharomycopsis</taxon>
    </lineage>
</organism>
<comment type="caution">
    <text evidence="5">The sequence shown here is derived from an EMBL/GenBank/DDBJ whole genome shotgun (WGS) entry which is preliminary data.</text>
</comment>
<evidence type="ECO:0000313" key="5">
    <source>
        <dbReference type="EMBL" id="GMM38224.1"/>
    </source>
</evidence>
<keyword evidence="2" id="KW-0653">Protein transport</keyword>
<keyword evidence="6" id="KW-1185">Reference proteome</keyword>
<dbReference type="GO" id="GO:0006895">
    <property type="term" value="P:Golgi to endosome transport"/>
    <property type="evidence" value="ECO:0007669"/>
    <property type="project" value="InterPro"/>
</dbReference>
<proteinExistence type="inferred from homology"/>
<evidence type="ECO:0000256" key="1">
    <source>
        <dbReference type="ARBA" id="ARBA00022448"/>
    </source>
</evidence>
<feature type="domain" description="DOP1 N-terminal" evidence="4">
    <location>
        <begin position="26"/>
        <end position="161"/>
    </location>
</feature>
<keyword evidence="1" id="KW-0813">Transport</keyword>
<protein>
    <recommendedName>
        <fullName evidence="4">DOP1 N-terminal domain-containing protein</fullName>
    </recommendedName>
</protein>
<gene>
    <name evidence="5" type="ORF">DASC09_055630</name>
</gene>
<dbReference type="GO" id="GO:0015031">
    <property type="term" value="P:protein transport"/>
    <property type="evidence" value="ECO:0007669"/>
    <property type="project" value="UniProtKB-KW"/>
</dbReference>
<evidence type="ECO:0000256" key="2">
    <source>
        <dbReference type="ARBA" id="ARBA00022927"/>
    </source>
</evidence>
<dbReference type="InterPro" id="IPR040314">
    <property type="entry name" value="DOP1"/>
</dbReference>
<evidence type="ECO:0000256" key="3">
    <source>
        <dbReference type="ARBA" id="ARBA00046326"/>
    </source>
</evidence>
<dbReference type="GO" id="GO:0005768">
    <property type="term" value="C:endosome"/>
    <property type="evidence" value="ECO:0007669"/>
    <property type="project" value="TreeGrafter"/>
</dbReference>
<accession>A0AAV5QTY3</accession>
<dbReference type="Proteomes" id="UP001360560">
    <property type="component" value="Unassembled WGS sequence"/>
</dbReference>